<dbReference type="Proteomes" id="UP000199400">
    <property type="component" value="Unassembled WGS sequence"/>
</dbReference>
<reference evidence="2" key="1">
    <citation type="submission" date="2016-10" db="EMBL/GenBank/DDBJ databases">
        <authorList>
            <person name="Varghese N."/>
            <person name="Submissions S."/>
        </authorList>
    </citation>
    <scope>NUCLEOTIDE SEQUENCE [LARGE SCALE GENOMIC DNA]</scope>
    <source>
        <strain evidence="2">ATCC 25963</strain>
    </source>
</reference>
<accession>A0A1I1VEW8</accession>
<protein>
    <submittedName>
        <fullName evidence="1">Uncharacterized protein</fullName>
    </submittedName>
</protein>
<evidence type="ECO:0000313" key="2">
    <source>
        <dbReference type="Proteomes" id="UP000199400"/>
    </source>
</evidence>
<dbReference type="EMBL" id="FOMX01000004">
    <property type="protein sequence ID" value="SFD79633.1"/>
    <property type="molecule type" value="Genomic_DNA"/>
</dbReference>
<proteinExistence type="predicted"/>
<organism evidence="1 2">
    <name type="scientific">Nannocystis exedens</name>
    <dbReference type="NCBI Taxonomy" id="54"/>
    <lineage>
        <taxon>Bacteria</taxon>
        <taxon>Pseudomonadati</taxon>
        <taxon>Myxococcota</taxon>
        <taxon>Polyangia</taxon>
        <taxon>Nannocystales</taxon>
        <taxon>Nannocystaceae</taxon>
        <taxon>Nannocystis</taxon>
    </lineage>
</organism>
<keyword evidence="2" id="KW-1185">Reference proteome</keyword>
<evidence type="ECO:0000313" key="1">
    <source>
        <dbReference type="EMBL" id="SFD79633.1"/>
    </source>
</evidence>
<name>A0A1I1VEW8_9BACT</name>
<gene>
    <name evidence="1" type="ORF">SAMN02745121_01642</name>
</gene>
<dbReference type="AlphaFoldDB" id="A0A1I1VEW8"/>
<sequence>MFFKTCPIGQRRRSATGGLQRGEWAAQEAEDAPIWLTAALTSS</sequence>